<dbReference type="InterPro" id="IPR036259">
    <property type="entry name" value="MFS_trans_sf"/>
</dbReference>
<evidence type="ECO:0000313" key="7">
    <source>
        <dbReference type="Proteomes" id="UP000298061"/>
    </source>
</evidence>
<evidence type="ECO:0000313" key="6">
    <source>
        <dbReference type="EMBL" id="TFY76406.1"/>
    </source>
</evidence>
<feature type="domain" description="Major facilitator superfamily (MFS) profile" evidence="5">
    <location>
        <begin position="284"/>
        <end position="450"/>
    </location>
</feature>
<gene>
    <name evidence="6" type="ORF">EWM64_g7608</name>
</gene>
<evidence type="ECO:0000256" key="1">
    <source>
        <dbReference type="ARBA" id="ARBA00004141"/>
    </source>
</evidence>
<dbReference type="Pfam" id="PF07690">
    <property type="entry name" value="MFS_1"/>
    <property type="match status" value="1"/>
</dbReference>
<keyword evidence="7" id="KW-1185">Reference proteome</keyword>
<dbReference type="STRING" id="135208.A0A4Y9ZNG2"/>
<dbReference type="Proteomes" id="UP000298061">
    <property type="component" value="Unassembled WGS sequence"/>
</dbReference>
<feature type="region of interest" description="Disordered" evidence="3">
    <location>
        <begin position="1"/>
        <end position="27"/>
    </location>
</feature>
<dbReference type="PROSITE" id="PS50850">
    <property type="entry name" value="MFS"/>
    <property type="match status" value="1"/>
</dbReference>
<organism evidence="6 7">
    <name type="scientific">Hericium alpestre</name>
    <dbReference type="NCBI Taxonomy" id="135208"/>
    <lineage>
        <taxon>Eukaryota</taxon>
        <taxon>Fungi</taxon>
        <taxon>Dikarya</taxon>
        <taxon>Basidiomycota</taxon>
        <taxon>Agaricomycotina</taxon>
        <taxon>Agaricomycetes</taxon>
        <taxon>Russulales</taxon>
        <taxon>Hericiaceae</taxon>
        <taxon>Hericium</taxon>
    </lineage>
</organism>
<proteinExistence type="inferred from homology"/>
<keyword evidence="4" id="KW-0472">Membrane</keyword>
<comment type="subcellular location">
    <subcellularLocation>
        <location evidence="1">Membrane</location>
        <topology evidence="1">Multi-pass membrane protein</topology>
    </subcellularLocation>
</comment>
<dbReference type="InterPro" id="IPR011701">
    <property type="entry name" value="MFS"/>
</dbReference>
<evidence type="ECO:0000256" key="2">
    <source>
        <dbReference type="ARBA" id="ARBA00006727"/>
    </source>
</evidence>
<dbReference type="PANTHER" id="PTHR11360:SF234">
    <property type="entry name" value="MFS-TYPE TRANSPORTER DBAD-RELATED"/>
    <property type="match status" value="1"/>
</dbReference>
<dbReference type="OrthoDB" id="6509908at2759"/>
<comment type="similarity">
    <text evidence="2">Belongs to the major facilitator superfamily. Monocarboxylate porter (TC 2.A.1.13) family.</text>
</comment>
<feature type="transmembrane region" description="Helical" evidence="4">
    <location>
        <begin position="350"/>
        <end position="368"/>
    </location>
</feature>
<feature type="transmembrane region" description="Helical" evidence="4">
    <location>
        <begin position="282"/>
        <end position="306"/>
    </location>
</feature>
<feature type="transmembrane region" description="Helical" evidence="4">
    <location>
        <begin position="63"/>
        <end position="81"/>
    </location>
</feature>
<dbReference type="AlphaFoldDB" id="A0A4Y9ZNG2"/>
<dbReference type="PANTHER" id="PTHR11360">
    <property type="entry name" value="MONOCARBOXYLATE TRANSPORTER"/>
    <property type="match status" value="1"/>
</dbReference>
<feature type="transmembrane region" description="Helical" evidence="4">
    <location>
        <begin position="318"/>
        <end position="338"/>
    </location>
</feature>
<feature type="transmembrane region" description="Helical" evidence="4">
    <location>
        <begin position="149"/>
        <end position="169"/>
    </location>
</feature>
<feature type="transmembrane region" description="Helical" evidence="4">
    <location>
        <begin position="123"/>
        <end position="142"/>
    </location>
</feature>
<comment type="caution">
    <text evidence="6">The sequence shown here is derived from an EMBL/GenBank/DDBJ whole genome shotgun (WGS) entry which is preliminary data.</text>
</comment>
<feature type="transmembrane region" description="Helical" evidence="4">
    <location>
        <begin position="374"/>
        <end position="399"/>
    </location>
</feature>
<accession>A0A4Y9ZNG2</accession>
<dbReference type="Gene3D" id="1.20.1250.20">
    <property type="entry name" value="MFS general substrate transporter like domains"/>
    <property type="match status" value="2"/>
</dbReference>
<evidence type="ECO:0000256" key="3">
    <source>
        <dbReference type="SAM" id="MobiDB-lite"/>
    </source>
</evidence>
<feature type="transmembrane region" description="Helical" evidence="4">
    <location>
        <begin position="241"/>
        <end position="261"/>
    </location>
</feature>
<dbReference type="GO" id="GO:0022857">
    <property type="term" value="F:transmembrane transporter activity"/>
    <property type="evidence" value="ECO:0007669"/>
    <property type="project" value="InterPro"/>
</dbReference>
<sequence length="450" mass="48321">MSNDTKTQVIDVPRSASLDGSSLHGDAEKGRDYLKEKKEATEVVITPPEQLGDDDFPDGGLEAWLVVLGGFCTTFSTFGYVNTWGTFQAYYETVFLPTTSPSTMYAIHSLFPDLEYSSSLLHSAWIGSVQYALTFTPAIFIGRMFDLGYFKIPLLCASALLIVATFLVAECTKYWQFLLCQGFAIGLASGFLFGPSTAILSHWFEKRRGMALGIMACGSSLGGTMFPIAFHQLQIHVGFKWTMRIIGFILLIFTAIANLTLKRRLPPKHVQGGLFNFKVFKSAAFTVYTAAGFVAFLGLYTVLTYIDASAPSQGVDENLTFYLVSVANAASGFGRLASGFAADRFGAMNIMAPMTGLVGIMTYIWPFVHGQGPVAAVAVIYGLTSGAFVSLLATPMIAFGEASDVGRRAGMFMTTLSIGALAGPPISGAINTATGEYKAVGIYAGSCLIR</sequence>
<dbReference type="SUPFAM" id="SSF103473">
    <property type="entry name" value="MFS general substrate transporter"/>
    <property type="match status" value="1"/>
</dbReference>
<feature type="transmembrane region" description="Helical" evidence="4">
    <location>
        <begin position="210"/>
        <end position="229"/>
    </location>
</feature>
<evidence type="ECO:0000259" key="5">
    <source>
        <dbReference type="PROSITE" id="PS50850"/>
    </source>
</evidence>
<name>A0A4Y9ZNG2_9AGAM</name>
<evidence type="ECO:0000256" key="4">
    <source>
        <dbReference type="SAM" id="Phobius"/>
    </source>
</evidence>
<dbReference type="EMBL" id="SFCI01001216">
    <property type="protein sequence ID" value="TFY76406.1"/>
    <property type="molecule type" value="Genomic_DNA"/>
</dbReference>
<keyword evidence="4" id="KW-0812">Transmembrane</keyword>
<keyword evidence="4" id="KW-1133">Transmembrane helix</keyword>
<dbReference type="GO" id="GO:0016020">
    <property type="term" value="C:membrane"/>
    <property type="evidence" value="ECO:0007669"/>
    <property type="project" value="UniProtKB-SubCell"/>
</dbReference>
<feature type="transmembrane region" description="Helical" evidence="4">
    <location>
        <begin position="175"/>
        <end position="198"/>
    </location>
</feature>
<reference evidence="6 7" key="1">
    <citation type="submission" date="2019-02" db="EMBL/GenBank/DDBJ databases">
        <title>Genome sequencing of the rare red list fungi Hericium alpestre (H. flagellum).</title>
        <authorList>
            <person name="Buettner E."/>
            <person name="Kellner H."/>
        </authorList>
    </citation>
    <scope>NUCLEOTIDE SEQUENCE [LARGE SCALE GENOMIC DNA]</scope>
    <source>
        <strain evidence="6 7">DSM 108284</strain>
    </source>
</reference>
<protein>
    <recommendedName>
        <fullName evidence="5">Major facilitator superfamily (MFS) profile domain-containing protein</fullName>
    </recommendedName>
</protein>
<dbReference type="InterPro" id="IPR050327">
    <property type="entry name" value="Proton-linked_MCT"/>
</dbReference>
<dbReference type="InterPro" id="IPR020846">
    <property type="entry name" value="MFS_dom"/>
</dbReference>